<dbReference type="Proteomes" id="UP000186132">
    <property type="component" value="Unassembled WGS sequence"/>
</dbReference>
<evidence type="ECO:0000313" key="2">
    <source>
        <dbReference type="EMBL" id="SHG21988.1"/>
    </source>
</evidence>
<dbReference type="PANTHER" id="PTHR46211:SF13">
    <property type="entry name" value="GLYCEROPHOSPHODIESTER PHOSPHODIESTERASE 1-RELATED"/>
    <property type="match status" value="1"/>
</dbReference>
<dbReference type="EMBL" id="FQVU01000002">
    <property type="protein sequence ID" value="SHG21988.1"/>
    <property type="molecule type" value="Genomic_DNA"/>
</dbReference>
<dbReference type="InterPro" id="IPR030395">
    <property type="entry name" value="GP_PDE_dom"/>
</dbReference>
<dbReference type="STRING" id="1206085.SAMN05443575_1716"/>
<gene>
    <name evidence="2" type="ORF">SAMN05443575_1716</name>
</gene>
<dbReference type="PROSITE" id="PS51704">
    <property type="entry name" value="GP_PDE"/>
    <property type="match status" value="1"/>
</dbReference>
<organism evidence="2 3">
    <name type="scientific">Jatrophihabitans endophyticus</name>
    <dbReference type="NCBI Taxonomy" id="1206085"/>
    <lineage>
        <taxon>Bacteria</taxon>
        <taxon>Bacillati</taxon>
        <taxon>Actinomycetota</taxon>
        <taxon>Actinomycetes</taxon>
        <taxon>Jatrophihabitantales</taxon>
        <taxon>Jatrophihabitantaceae</taxon>
        <taxon>Jatrophihabitans</taxon>
    </lineage>
</organism>
<proteinExistence type="predicted"/>
<dbReference type="AlphaFoldDB" id="A0A1M5I132"/>
<evidence type="ECO:0000259" key="1">
    <source>
        <dbReference type="PROSITE" id="PS51704"/>
    </source>
</evidence>
<keyword evidence="3" id="KW-1185">Reference proteome</keyword>
<dbReference type="GO" id="GO:0006629">
    <property type="term" value="P:lipid metabolic process"/>
    <property type="evidence" value="ECO:0007669"/>
    <property type="project" value="InterPro"/>
</dbReference>
<dbReference type="RefSeq" id="WP_073388579.1">
    <property type="nucleotide sequence ID" value="NZ_FQVU01000002.1"/>
</dbReference>
<dbReference type="OrthoDB" id="9758957at2"/>
<sequence length="301" mass="32233">MAAVRPRTRPAALAAPARPMIVAHRGASSTVAEHTLAAYEVAIDGGADALECDVRMTRDGHLVCVHDRTVNRTSDSRGVVSDLDLSALDQMDFSSWHGTLPDSADQLVADNPYLAGVSPDRLEGGGVLTLELLLGLVRDAGRDVRLLIETKHPTRYAGLVERTLVDVLARFGLAGRPGPPASLRQPADPDSPVVVMSFAPTAVRRVKLLAPDVPTVLLLDRFLPLRRDGLLPTGVTIAGPGLHLLREDPGYVERAHARGHPVYVWTVDRPADVDFVLDLGVDTVITDRPVEVAAHIARSVG</sequence>
<name>A0A1M5I132_9ACTN</name>
<dbReference type="GO" id="GO:0008081">
    <property type="term" value="F:phosphoric diester hydrolase activity"/>
    <property type="evidence" value="ECO:0007669"/>
    <property type="project" value="InterPro"/>
</dbReference>
<dbReference type="Pfam" id="PF03009">
    <property type="entry name" value="GDPD"/>
    <property type="match status" value="1"/>
</dbReference>
<accession>A0A1M5I132</accession>
<evidence type="ECO:0000313" key="3">
    <source>
        <dbReference type="Proteomes" id="UP000186132"/>
    </source>
</evidence>
<dbReference type="SUPFAM" id="SSF51695">
    <property type="entry name" value="PLC-like phosphodiesterases"/>
    <property type="match status" value="1"/>
</dbReference>
<dbReference type="PANTHER" id="PTHR46211">
    <property type="entry name" value="GLYCEROPHOSPHORYL DIESTER PHOSPHODIESTERASE"/>
    <property type="match status" value="1"/>
</dbReference>
<protein>
    <submittedName>
        <fullName evidence="2">Glycerophosphoryl diester phosphodiesterase</fullName>
    </submittedName>
</protein>
<dbReference type="Gene3D" id="3.20.20.190">
    <property type="entry name" value="Phosphatidylinositol (PI) phosphodiesterase"/>
    <property type="match status" value="1"/>
</dbReference>
<dbReference type="InterPro" id="IPR017946">
    <property type="entry name" value="PLC-like_Pdiesterase_TIM-brl"/>
</dbReference>
<reference evidence="2 3" key="1">
    <citation type="submission" date="2016-11" db="EMBL/GenBank/DDBJ databases">
        <authorList>
            <person name="Jaros S."/>
            <person name="Januszkiewicz K."/>
            <person name="Wedrychowicz H."/>
        </authorList>
    </citation>
    <scope>NUCLEOTIDE SEQUENCE [LARGE SCALE GENOMIC DNA]</scope>
    <source>
        <strain evidence="2 3">DSM 45627</strain>
    </source>
</reference>
<feature type="domain" description="GP-PDE" evidence="1">
    <location>
        <begin position="19"/>
        <end position="296"/>
    </location>
</feature>